<gene>
    <name evidence="2" type="ORF">UF66_1525</name>
</gene>
<evidence type="ECO:0000259" key="1">
    <source>
        <dbReference type="SMART" id="SM00997"/>
    </source>
</evidence>
<dbReference type="InterPro" id="IPR042172">
    <property type="entry name" value="Adenosylhomocyst_ase-like_sf"/>
</dbReference>
<reference evidence="2 3" key="1">
    <citation type="submission" date="2015-03" db="EMBL/GenBank/DDBJ databases">
        <title>Genome Assembly of Staphylococcus cohnii subsp. cohnii strain G22B2.</title>
        <authorList>
            <person name="Nair G."/>
            <person name="Kaur G."/>
            <person name="Khatri I."/>
            <person name="Singh N.K."/>
            <person name="Sathyabama S."/>
            <person name="Maurya S.K."/>
            <person name="Subramanian S."/>
            <person name="Agrewala J.N."/>
            <person name="Mayilraj S."/>
        </authorList>
    </citation>
    <scope>NUCLEOTIDE SEQUENCE [LARGE SCALE GENOMIC DNA]</scope>
    <source>
        <strain evidence="2 3">G22B2</strain>
    </source>
</reference>
<dbReference type="RefSeq" id="WP_046467829.1">
    <property type="nucleotide sequence ID" value="NZ_LAKJ01000023.1"/>
</dbReference>
<dbReference type="Pfam" id="PF00670">
    <property type="entry name" value="AdoHcyase_NAD"/>
    <property type="match status" value="1"/>
</dbReference>
<organism evidence="2 3">
    <name type="scientific">Staphylococcus cohnii subsp. cohnii</name>
    <dbReference type="NCBI Taxonomy" id="74704"/>
    <lineage>
        <taxon>Bacteria</taxon>
        <taxon>Bacillati</taxon>
        <taxon>Bacillota</taxon>
        <taxon>Bacilli</taxon>
        <taxon>Bacillales</taxon>
        <taxon>Staphylococcaceae</taxon>
        <taxon>Staphylococcus</taxon>
        <taxon>Staphylococcus cohnii species complex</taxon>
    </lineage>
</organism>
<evidence type="ECO:0000313" key="3">
    <source>
        <dbReference type="Proteomes" id="UP000034455"/>
    </source>
</evidence>
<protein>
    <submittedName>
        <fullName evidence="2">Adenosylhomocysteinase</fullName>
    </submittedName>
</protein>
<dbReference type="InterPro" id="IPR015878">
    <property type="entry name" value="Ado_hCys_hydrolase_NAD-bd"/>
</dbReference>
<dbReference type="EMBL" id="LAKJ01000023">
    <property type="protein sequence ID" value="KKI62977.1"/>
    <property type="molecule type" value="Genomic_DNA"/>
</dbReference>
<sequence>MMKPNYLLKEKFFEKIFSPHHYKNKQKIIIVEHCVTNTLDFIKFLSRYYEVYFIPKPNSIDKDIMNILEDYVTFLFINKEQLKSKKELINLIEEYVGKSKFYIIDIGGYFSWNYKVINEYYSNQILSIIENTENGLQKYEKEIKNLKENNLVQNVPVCTVARSILKIEEDFLVGNEVAIKSEVFLSEFGTNLIGKKVLVIGFGKIGSSLSQSLKHRGAIVYVLDKQAVRQAFAISQGYLYDDFDNLLNNLDIIYIANGEKSIDIDSLDRKCSGKLYIFSVTSVDDTFSNVEYLKNALEIEGQVPYYSLNTKLEGSIIVANKGNAINFTYTNSTLASFVQMTQGEMLLLLNDKVKTITNSGITELKKADQESIAKIWLEEYIAIENIGGKIE</sequence>
<dbReference type="Gene3D" id="3.40.50.1480">
    <property type="entry name" value="Adenosylhomocysteinase-like"/>
    <property type="match status" value="1"/>
</dbReference>
<accession>A0A0M2NSJ2</accession>
<dbReference type="SUPFAM" id="SSF51735">
    <property type="entry name" value="NAD(P)-binding Rossmann-fold domains"/>
    <property type="match status" value="1"/>
</dbReference>
<proteinExistence type="predicted"/>
<dbReference type="AlphaFoldDB" id="A0A0M2NSJ2"/>
<dbReference type="SMART" id="SM00997">
    <property type="entry name" value="AdoHcyase_NAD"/>
    <property type="match status" value="1"/>
</dbReference>
<name>A0A0M2NSJ2_STACC</name>
<dbReference type="Proteomes" id="UP000034455">
    <property type="component" value="Unassembled WGS sequence"/>
</dbReference>
<dbReference type="InterPro" id="IPR036291">
    <property type="entry name" value="NAD(P)-bd_dom_sf"/>
</dbReference>
<dbReference type="Gene3D" id="3.40.50.720">
    <property type="entry name" value="NAD(P)-binding Rossmann-like Domain"/>
    <property type="match status" value="1"/>
</dbReference>
<dbReference type="PATRIC" id="fig|74704.6.peg.1562"/>
<evidence type="ECO:0000313" key="2">
    <source>
        <dbReference type="EMBL" id="KKI62977.1"/>
    </source>
</evidence>
<feature type="domain" description="S-adenosyl-L-homocysteine hydrolase NAD binding" evidence="1">
    <location>
        <begin position="186"/>
        <end position="332"/>
    </location>
</feature>
<comment type="caution">
    <text evidence="2">The sequence shown here is derived from an EMBL/GenBank/DDBJ whole genome shotgun (WGS) entry which is preliminary data.</text>
</comment>